<accession>A0ABT7ZVR8</accession>
<dbReference type="PROSITE" id="PS00708">
    <property type="entry name" value="PRO_ENDOPEP_SER"/>
    <property type="match status" value="1"/>
</dbReference>
<dbReference type="Proteomes" id="UP001231197">
    <property type="component" value="Unassembled WGS sequence"/>
</dbReference>
<feature type="domain" description="Peptidase S9 prolyl oligopeptidase catalytic" evidence="7">
    <location>
        <begin position="502"/>
        <end position="715"/>
    </location>
</feature>
<evidence type="ECO:0000313" key="9">
    <source>
        <dbReference type="EMBL" id="MDN3493112.1"/>
    </source>
</evidence>
<dbReference type="PANTHER" id="PTHR42881">
    <property type="entry name" value="PROLYL ENDOPEPTIDASE"/>
    <property type="match status" value="1"/>
</dbReference>
<comment type="caution">
    <text evidence="9">The sequence shown here is derived from an EMBL/GenBank/DDBJ whole genome shotgun (WGS) entry which is preliminary data.</text>
</comment>
<name>A0ABT7ZVR8_9FLAO</name>
<organism evidence="9 10">
    <name type="scientific">Winogradskyella bathintestinalis</name>
    <dbReference type="NCBI Taxonomy" id="3035208"/>
    <lineage>
        <taxon>Bacteria</taxon>
        <taxon>Pseudomonadati</taxon>
        <taxon>Bacteroidota</taxon>
        <taxon>Flavobacteriia</taxon>
        <taxon>Flavobacteriales</taxon>
        <taxon>Flavobacteriaceae</taxon>
        <taxon>Winogradskyella</taxon>
    </lineage>
</organism>
<gene>
    <name evidence="9" type="ORF">QMA06_10280</name>
</gene>
<comment type="similarity">
    <text evidence="2">Belongs to the peptidase S9A family.</text>
</comment>
<proteinExistence type="inferred from homology"/>
<dbReference type="InterPro" id="IPR001375">
    <property type="entry name" value="Peptidase_S9_cat"/>
</dbReference>
<evidence type="ECO:0000256" key="4">
    <source>
        <dbReference type="ARBA" id="ARBA00022670"/>
    </source>
</evidence>
<evidence type="ECO:0000256" key="5">
    <source>
        <dbReference type="ARBA" id="ARBA00022801"/>
    </source>
</evidence>
<dbReference type="EMBL" id="JASDDK010000003">
    <property type="protein sequence ID" value="MDN3493112.1"/>
    <property type="molecule type" value="Genomic_DNA"/>
</dbReference>
<dbReference type="SUPFAM" id="SSF53474">
    <property type="entry name" value="alpha/beta-Hydrolases"/>
    <property type="match status" value="1"/>
</dbReference>
<sequence>MKPFFSLILILGTVCYSNAQQTFKYPDVSKDSITDVYFDDHVMDSYQWMENPNDPRLENWIKTQNKITARQHKKYVQMWRLKAQLSTMYNKTKVEQKKSYQKESDSLKSKYEFKYTHTSSKRANDLNYRLRGAKNYKKLINLKDFRLDKDDNVSITKRYLNEDFNLVAIELSHNGSDWREVYFFDLLTGEQFANKLTNIRAGNGIIWKGRDVIYNAFETPKEGRELLDRAKGQKLFYHKLDNKQSEDRMLYQNPDVSGANTFKYYEKNDKLFFKHYYNVRGQIVKALSVAHIQPESFYLSNFLLYPNSESIYVNIEQVKNDTVILSTNWQAPNGRVLQSNITELNKVSELVPEYDLQLISVHKLGSSKIACMYAKEGKNLVMIFDLNGQLLRKIDFPEGKKINHFYEHEDNATHTDFSVSSFFHPELWFQLSLSDLTFKPAQVLRVPYDPERLETRYVKYKSKDGTEVLMYITCAKDTKLNGENPTLLYGYGGYGNTVVPNFNESLTLWLLHGGILAVPNIRGGGAHGTDWSLAGRRLNKQNTIDDFIAAAEFLITEKYTNSDKLAINGSSHGGLLVGAAITQRPELFKVAIAESGAFDMLRFENFTVGSANTNRNEFGTVKDTLDYQNLKSYSPMHNIKEGVKYPNVLLIVGKNDDRVPPFHSYKFLANLQEKGSNESLYEIFIVEGTGHGGALNNQDFTQKLMHKYSFLFNLLEVNIN</sequence>
<keyword evidence="6" id="KW-0720">Serine protease</keyword>
<feature type="domain" description="Peptidase S9A N-terminal" evidence="8">
    <location>
        <begin position="27"/>
        <end position="435"/>
    </location>
</feature>
<evidence type="ECO:0000259" key="7">
    <source>
        <dbReference type="Pfam" id="PF00326"/>
    </source>
</evidence>
<evidence type="ECO:0000256" key="3">
    <source>
        <dbReference type="ARBA" id="ARBA00011897"/>
    </source>
</evidence>
<evidence type="ECO:0000256" key="6">
    <source>
        <dbReference type="ARBA" id="ARBA00022825"/>
    </source>
</evidence>
<dbReference type="RefSeq" id="WP_290206765.1">
    <property type="nucleotide sequence ID" value="NZ_JASDDK010000003.1"/>
</dbReference>
<evidence type="ECO:0000256" key="1">
    <source>
        <dbReference type="ARBA" id="ARBA00001070"/>
    </source>
</evidence>
<keyword evidence="4" id="KW-0645">Protease</keyword>
<dbReference type="Gene3D" id="2.130.10.120">
    <property type="entry name" value="Prolyl oligopeptidase, N-terminal domain"/>
    <property type="match status" value="1"/>
</dbReference>
<dbReference type="InterPro" id="IPR002470">
    <property type="entry name" value="Peptidase_S9A"/>
</dbReference>
<comment type="catalytic activity">
    <reaction evidence="1">
        <text>Hydrolysis of Pro-|-Xaa &gt;&gt; Ala-|-Xaa in oligopeptides.</text>
        <dbReference type="EC" id="3.4.21.26"/>
    </reaction>
</comment>
<dbReference type="InterPro" id="IPR051167">
    <property type="entry name" value="Prolyl_oligopep/macrocyclase"/>
</dbReference>
<dbReference type="SUPFAM" id="SSF50993">
    <property type="entry name" value="Peptidase/esterase 'gauge' domain"/>
    <property type="match status" value="1"/>
</dbReference>
<dbReference type="PRINTS" id="PR00862">
    <property type="entry name" value="PROLIGOPTASE"/>
</dbReference>
<dbReference type="InterPro" id="IPR002471">
    <property type="entry name" value="Pept_S9_AS"/>
</dbReference>
<keyword evidence="10" id="KW-1185">Reference proteome</keyword>
<dbReference type="Pfam" id="PF00326">
    <property type="entry name" value="Peptidase_S9"/>
    <property type="match status" value="1"/>
</dbReference>
<dbReference type="InterPro" id="IPR023302">
    <property type="entry name" value="Pept_S9A_N"/>
</dbReference>
<protein>
    <recommendedName>
        <fullName evidence="3">prolyl oligopeptidase</fullName>
        <ecNumber evidence="3">3.4.21.26</ecNumber>
    </recommendedName>
</protein>
<dbReference type="Gene3D" id="3.40.50.1820">
    <property type="entry name" value="alpha/beta hydrolase"/>
    <property type="match status" value="1"/>
</dbReference>
<evidence type="ECO:0000259" key="8">
    <source>
        <dbReference type="Pfam" id="PF02897"/>
    </source>
</evidence>
<evidence type="ECO:0000313" key="10">
    <source>
        <dbReference type="Proteomes" id="UP001231197"/>
    </source>
</evidence>
<evidence type="ECO:0000256" key="2">
    <source>
        <dbReference type="ARBA" id="ARBA00005228"/>
    </source>
</evidence>
<dbReference type="PANTHER" id="PTHR42881:SF2">
    <property type="entry name" value="PROLYL ENDOPEPTIDASE"/>
    <property type="match status" value="1"/>
</dbReference>
<dbReference type="InterPro" id="IPR029058">
    <property type="entry name" value="AB_hydrolase_fold"/>
</dbReference>
<reference evidence="9 10" key="1">
    <citation type="journal article" date="2023" name="Int. J. Syst. Evol. Microbiol.">
        <title>Winogradskyella bathintestinalis sp. nov., isolated from the intestine of the deep-sea loosejaw dragonfish, Malacosteus niger.</title>
        <authorList>
            <person name="Uniacke-Lowe S."/>
            <person name="Johnson C.N."/>
            <person name="Stanton C."/>
            <person name="Hill C."/>
            <person name="Ross P."/>
        </authorList>
    </citation>
    <scope>NUCLEOTIDE SEQUENCE [LARGE SCALE GENOMIC DNA]</scope>
    <source>
        <strain evidence="9 10">APC 3343</strain>
    </source>
</reference>
<dbReference type="Pfam" id="PF02897">
    <property type="entry name" value="Peptidase_S9_N"/>
    <property type="match status" value="1"/>
</dbReference>
<keyword evidence="5" id="KW-0378">Hydrolase</keyword>
<dbReference type="EC" id="3.4.21.26" evidence="3"/>